<accession>A0A5J9UZU7</accession>
<dbReference type="PANTHER" id="PTHR45647">
    <property type="entry name" value="OS02G0152300 PROTEIN"/>
    <property type="match status" value="1"/>
</dbReference>
<feature type="non-terminal residue" evidence="8">
    <location>
        <position position="1"/>
    </location>
</feature>
<organism evidence="8 9">
    <name type="scientific">Eragrostis curvula</name>
    <name type="common">weeping love grass</name>
    <dbReference type="NCBI Taxonomy" id="38414"/>
    <lineage>
        <taxon>Eukaryota</taxon>
        <taxon>Viridiplantae</taxon>
        <taxon>Streptophyta</taxon>
        <taxon>Embryophyta</taxon>
        <taxon>Tracheophyta</taxon>
        <taxon>Spermatophyta</taxon>
        <taxon>Magnoliopsida</taxon>
        <taxon>Liliopsida</taxon>
        <taxon>Poales</taxon>
        <taxon>Poaceae</taxon>
        <taxon>PACMAD clade</taxon>
        <taxon>Chloridoideae</taxon>
        <taxon>Eragrostideae</taxon>
        <taxon>Eragrostidinae</taxon>
        <taxon>Eragrostis</taxon>
    </lineage>
</organism>
<dbReference type="Proteomes" id="UP000324897">
    <property type="component" value="Chromosome 1"/>
</dbReference>
<gene>
    <name evidence="8" type="ORF">EJB05_20356</name>
</gene>
<dbReference type="OrthoDB" id="685771at2759"/>
<evidence type="ECO:0000313" key="9">
    <source>
        <dbReference type="Proteomes" id="UP000324897"/>
    </source>
</evidence>
<keyword evidence="6" id="KW-0175">Coiled coil</keyword>
<evidence type="ECO:0000256" key="2">
    <source>
        <dbReference type="ARBA" id="ARBA00004906"/>
    </source>
</evidence>
<name>A0A5J9UZU7_9POAL</name>
<dbReference type="UniPathway" id="UPA00143"/>
<evidence type="ECO:0000256" key="3">
    <source>
        <dbReference type="ARBA" id="ARBA00012483"/>
    </source>
</evidence>
<feature type="coiled-coil region" evidence="6">
    <location>
        <begin position="352"/>
        <end position="531"/>
    </location>
</feature>
<dbReference type="CDD" id="cd01989">
    <property type="entry name" value="USP_STK_Ubox_N"/>
    <property type="match status" value="1"/>
</dbReference>
<dbReference type="SMART" id="SM00504">
    <property type="entry name" value="Ubox"/>
    <property type="match status" value="1"/>
</dbReference>
<evidence type="ECO:0000256" key="5">
    <source>
        <dbReference type="ARBA" id="ARBA00022786"/>
    </source>
</evidence>
<comment type="pathway">
    <text evidence="2">Protein modification; protein ubiquitination.</text>
</comment>
<dbReference type="InterPro" id="IPR013083">
    <property type="entry name" value="Znf_RING/FYVE/PHD"/>
</dbReference>
<dbReference type="SUPFAM" id="SSF57850">
    <property type="entry name" value="RING/U-box"/>
    <property type="match status" value="1"/>
</dbReference>
<evidence type="ECO:0000256" key="6">
    <source>
        <dbReference type="SAM" id="Coils"/>
    </source>
</evidence>
<keyword evidence="9" id="KW-1185">Reference proteome</keyword>
<evidence type="ECO:0000259" key="7">
    <source>
        <dbReference type="PROSITE" id="PS51698"/>
    </source>
</evidence>
<dbReference type="GO" id="GO:0061630">
    <property type="term" value="F:ubiquitin protein ligase activity"/>
    <property type="evidence" value="ECO:0007669"/>
    <property type="project" value="UniProtKB-EC"/>
</dbReference>
<evidence type="ECO:0000256" key="1">
    <source>
        <dbReference type="ARBA" id="ARBA00000900"/>
    </source>
</evidence>
<reference evidence="8 9" key="1">
    <citation type="journal article" date="2019" name="Sci. Rep.">
        <title>A high-quality genome of Eragrostis curvula grass provides insights into Poaceae evolution and supports new strategies to enhance forage quality.</title>
        <authorList>
            <person name="Carballo J."/>
            <person name="Santos B.A.C.M."/>
            <person name="Zappacosta D."/>
            <person name="Garbus I."/>
            <person name="Selva J.P."/>
            <person name="Gallo C.A."/>
            <person name="Diaz A."/>
            <person name="Albertini E."/>
            <person name="Caccamo M."/>
            <person name="Echenique V."/>
        </authorList>
    </citation>
    <scope>NUCLEOTIDE SEQUENCE [LARGE SCALE GENOMIC DNA]</scope>
    <source>
        <strain evidence="9">cv. Victoria</strain>
        <tissue evidence="8">Leaf</tissue>
    </source>
</reference>
<dbReference type="InterPro" id="IPR051348">
    <property type="entry name" value="U-box_ubiquitin_ligases"/>
</dbReference>
<dbReference type="CDD" id="cd16655">
    <property type="entry name" value="RING-Ubox_WDSUB1-like"/>
    <property type="match status" value="1"/>
</dbReference>
<evidence type="ECO:0000256" key="4">
    <source>
        <dbReference type="ARBA" id="ARBA00022679"/>
    </source>
</evidence>
<protein>
    <recommendedName>
        <fullName evidence="3">RING-type E3 ubiquitin transferase</fullName>
        <ecNumber evidence="3">2.3.2.27</ecNumber>
    </recommendedName>
</protein>
<dbReference type="AlphaFoldDB" id="A0A5J9UZU7"/>
<feature type="domain" description="U-box" evidence="7">
    <location>
        <begin position="544"/>
        <end position="618"/>
    </location>
</feature>
<dbReference type="EC" id="2.3.2.27" evidence="3"/>
<comment type="caution">
    <text evidence="8">The sequence shown here is derived from an EMBL/GenBank/DDBJ whole genome shotgun (WGS) entry which is preliminary data.</text>
</comment>
<dbReference type="Pfam" id="PF04564">
    <property type="entry name" value="U-box"/>
    <property type="match status" value="1"/>
</dbReference>
<dbReference type="GO" id="GO:0016567">
    <property type="term" value="P:protein ubiquitination"/>
    <property type="evidence" value="ECO:0007669"/>
    <property type="project" value="UniProtKB-UniPathway"/>
</dbReference>
<dbReference type="EMBL" id="RWGY01000011">
    <property type="protein sequence ID" value="TVU28821.1"/>
    <property type="molecule type" value="Genomic_DNA"/>
</dbReference>
<keyword evidence="5" id="KW-0833">Ubl conjugation pathway</keyword>
<evidence type="ECO:0000313" key="8">
    <source>
        <dbReference type="EMBL" id="TVU28821.1"/>
    </source>
</evidence>
<keyword evidence="4" id="KW-0808">Transferase</keyword>
<sequence length="618" mass="71251">MSALQLTSFAQVFSTTPASAQRVASLKESDWQFPKCVESPILSSSPVSLLTAAAMERAAGGVHTPGSPALEDKVYVAVDEEHGRSTLLWTLQNLVNEDTKIVIAHVHCPAQTIPVMGGEVHCYMMNPQVVDAYRKKERAKAEAKLDEYVMICTRRKHEKNNESSEQPARCSKVTIEKEDVSKGLEELITLHGITKLVMGAAADERYSEYGQPFKIINNDEVHSKEDQTSLISCANCDREGDRKTFPMLPLPIEEGLREAQQRNTSPKVSLLINEGLREVQHFREKAYEESTKRQKAERDLVSALQMVGEWKMLHQHEMWQRQAVEESYLRDRKEVREMIRRFEMIYDQLDDVQELKQRVTEMESARKYHKEELAMSKHFLERLQADNEKLQQELKRCTIEMESARKDYEKELAASKFHVEMIQADAEKRKHSLEKLRQELNRRIAEMESARKYRDEELAASKFHAQMLQADNEKQQQELKRRITEIESARKYHKERLAMSKRFIEMVQADKKGLQQKLDAALAEAEELRLQSCLSSASEADGTTPPSYFVCPISQEMMNDPHIAADGFTYEGEEIRGWLHRGHDTSPMTNLKLTHCELTPNRALRSAILEWQQQHRHS</sequence>
<dbReference type="Gene3D" id="3.30.40.10">
    <property type="entry name" value="Zinc/RING finger domain, C3HC4 (zinc finger)"/>
    <property type="match status" value="1"/>
</dbReference>
<proteinExistence type="predicted"/>
<dbReference type="Gramene" id="TVU28821">
    <property type="protein sequence ID" value="TVU28821"/>
    <property type="gene ID" value="EJB05_20356"/>
</dbReference>
<dbReference type="PANTHER" id="PTHR45647:SF100">
    <property type="entry name" value="U-BOX DOMAIN-CONTAINING PROTEIN 33"/>
    <property type="match status" value="1"/>
</dbReference>
<comment type="catalytic activity">
    <reaction evidence="1">
        <text>S-ubiquitinyl-[E2 ubiquitin-conjugating enzyme]-L-cysteine + [acceptor protein]-L-lysine = [E2 ubiquitin-conjugating enzyme]-L-cysteine + N(6)-ubiquitinyl-[acceptor protein]-L-lysine.</text>
        <dbReference type="EC" id="2.3.2.27"/>
    </reaction>
</comment>
<dbReference type="PROSITE" id="PS51698">
    <property type="entry name" value="U_BOX"/>
    <property type="match status" value="1"/>
</dbReference>
<dbReference type="InterPro" id="IPR003613">
    <property type="entry name" value="Ubox_domain"/>
</dbReference>